<dbReference type="RefSeq" id="WP_356711404.1">
    <property type="nucleotide sequence ID" value="NZ_JBEXIP010000026.1"/>
</dbReference>
<dbReference type="Gene3D" id="3.40.50.300">
    <property type="entry name" value="P-loop containing nucleotide triphosphate hydrolases"/>
    <property type="match status" value="1"/>
</dbReference>
<evidence type="ECO:0000313" key="3">
    <source>
        <dbReference type="Proteomes" id="UP001550044"/>
    </source>
</evidence>
<dbReference type="SUPFAM" id="SSF52540">
    <property type="entry name" value="P-loop containing nucleoside triphosphate hydrolases"/>
    <property type="match status" value="1"/>
</dbReference>
<feature type="region of interest" description="Disordered" evidence="1">
    <location>
        <begin position="11"/>
        <end position="58"/>
    </location>
</feature>
<name>A0ABV2UF38_9ACTN</name>
<sequence>MARFALDCSRHTSDSWTEDVTAAERLGRPAERAVPGSRVGPCPDRGVVAPERSGMRRDDEAADAGALRAGLRHVYWIGGGTGAGKSTIARRLADRRGWHLYATDDVMADHTRRTTPEDAPFLHKFLAMDMDERWVNRSPQTMLETFHWFRGEGFGLIVEDLLRLPQEPCVVVEGFRLLPHLVKPLLAAPGHAVWLLPTPGFRQAAFRGRETPGEGFTWKTSDPERADRNLAERDRMFTNRVHEETSRLELRTVEVDTTMTEEDLAKQVTAAFEL</sequence>
<comment type="caution">
    <text evidence="2">The sequence shown here is derived from an EMBL/GenBank/DDBJ whole genome shotgun (WGS) entry which is preliminary data.</text>
</comment>
<gene>
    <name evidence="2" type="ORF">ABZV61_27480</name>
</gene>
<evidence type="ECO:0000313" key="2">
    <source>
        <dbReference type="EMBL" id="MET8436458.1"/>
    </source>
</evidence>
<evidence type="ECO:0000256" key="1">
    <source>
        <dbReference type="SAM" id="MobiDB-lite"/>
    </source>
</evidence>
<keyword evidence="3" id="KW-1185">Reference proteome</keyword>
<dbReference type="Proteomes" id="UP001550044">
    <property type="component" value="Unassembled WGS sequence"/>
</dbReference>
<proteinExistence type="predicted"/>
<protein>
    <submittedName>
        <fullName evidence="2">Uncharacterized protein</fullName>
    </submittedName>
</protein>
<dbReference type="InterPro" id="IPR027417">
    <property type="entry name" value="P-loop_NTPase"/>
</dbReference>
<reference evidence="2 3" key="1">
    <citation type="submission" date="2024-06" db="EMBL/GenBank/DDBJ databases">
        <title>The Natural Products Discovery Center: Release of the First 8490 Sequenced Strains for Exploring Actinobacteria Biosynthetic Diversity.</title>
        <authorList>
            <person name="Kalkreuter E."/>
            <person name="Kautsar S.A."/>
            <person name="Yang D."/>
            <person name="Bader C.D."/>
            <person name="Teijaro C.N."/>
            <person name="Fluegel L."/>
            <person name="Davis C.M."/>
            <person name="Simpson J.R."/>
            <person name="Lauterbach L."/>
            <person name="Steele A.D."/>
            <person name="Gui C."/>
            <person name="Meng S."/>
            <person name="Li G."/>
            <person name="Viehrig K."/>
            <person name="Ye F."/>
            <person name="Su P."/>
            <person name="Kiefer A.F."/>
            <person name="Nichols A."/>
            <person name="Cepeda A.J."/>
            <person name="Yan W."/>
            <person name="Fan B."/>
            <person name="Jiang Y."/>
            <person name="Adhikari A."/>
            <person name="Zheng C.-J."/>
            <person name="Schuster L."/>
            <person name="Cowan T.M."/>
            <person name="Smanski M.J."/>
            <person name="Chevrette M.G."/>
            <person name="De Carvalho L.P.S."/>
            <person name="Shen B."/>
        </authorList>
    </citation>
    <scope>NUCLEOTIDE SEQUENCE [LARGE SCALE GENOMIC DNA]</scope>
    <source>
        <strain evidence="2 3">NPDC005137</strain>
    </source>
</reference>
<dbReference type="EMBL" id="JBEXIP010000026">
    <property type="protein sequence ID" value="MET8436458.1"/>
    <property type="molecule type" value="Genomic_DNA"/>
</dbReference>
<accession>A0ABV2UF38</accession>
<organism evidence="2 3">
    <name type="scientific">Streptomyces sp. 900116325</name>
    <dbReference type="NCBI Taxonomy" id="3154295"/>
    <lineage>
        <taxon>Bacteria</taxon>
        <taxon>Bacillati</taxon>
        <taxon>Actinomycetota</taxon>
        <taxon>Actinomycetes</taxon>
        <taxon>Kitasatosporales</taxon>
        <taxon>Streptomycetaceae</taxon>
        <taxon>Streptomyces</taxon>
    </lineage>
</organism>